<evidence type="ECO:0000256" key="1">
    <source>
        <dbReference type="ARBA" id="ARBA00001971"/>
    </source>
</evidence>
<dbReference type="GO" id="GO:0006123">
    <property type="term" value="P:mitochondrial electron transport, cytochrome c to oxygen"/>
    <property type="evidence" value="ECO:0007669"/>
    <property type="project" value="TreeGrafter"/>
</dbReference>
<dbReference type="GO" id="GO:0016020">
    <property type="term" value="C:membrane"/>
    <property type="evidence" value="ECO:0007669"/>
    <property type="project" value="InterPro"/>
</dbReference>
<dbReference type="InterPro" id="IPR023616">
    <property type="entry name" value="Cyt_c_oxase-like_su1_dom"/>
</dbReference>
<dbReference type="PANTHER" id="PTHR10422">
    <property type="entry name" value="CYTOCHROME C OXIDASE SUBUNIT 1"/>
    <property type="match status" value="1"/>
</dbReference>
<feature type="transmembrane region" description="Helical" evidence="10">
    <location>
        <begin position="169"/>
        <end position="188"/>
    </location>
</feature>
<comment type="cofactor">
    <cofactor evidence="1">
        <name>heme</name>
        <dbReference type="ChEBI" id="CHEBI:30413"/>
    </cofactor>
</comment>
<keyword evidence="10" id="KW-0472">Membrane</keyword>
<dbReference type="WBParaSite" id="BTMF_0001363101-mRNA-1">
    <property type="protein sequence ID" value="BTMF_0001363101-mRNA-1"/>
    <property type="gene ID" value="BTMF_0001363101"/>
</dbReference>
<keyword evidence="6" id="KW-1278">Translocase</keyword>
<organism evidence="12">
    <name type="scientific">Brugia timori</name>
    <dbReference type="NCBI Taxonomy" id="42155"/>
    <lineage>
        <taxon>Eukaryota</taxon>
        <taxon>Metazoa</taxon>
        <taxon>Ecdysozoa</taxon>
        <taxon>Nematoda</taxon>
        <taxon>Chromadorea</taxon>
        <taxon>Rhabditida</taxon>
        <taxon>Spirurina</taxon>
        <taxon>Spiruromorpha</taxon>
        <taxon>Filarioidea</taxon>
        <taxon>Onchocercidae</taxon>
        <taxon>Brugia</taxon>
    </lineage>
</organism>
<feature type="transmembrane region" description="Helical" evidence="10">
    <location>
        <begin position="134"/>
        <end position="157"/>
    </location>
</feature>
<evidence type="ECO:0000256" key="7">
    <source>
        <dbReference type="ARBA" id="ARBA00022982"/>
    </source>
</evidence>
<dbReference type="Pfam" id="PF00115">
    <property type="entry name" value="COX1"/>
    <property type="match status" value="1"/>
</dbReference>
<sequence length="206" mass="23791">NYVSNNWSVIGNNRLIIRIELINTINNFNFNLTYYIIITIHALLIIFFITIPIIIGKLVNSTNNIQPRLDLPSIKQPKNMNLISLTNNSYIKNIRFGLISQIINQETGGITGIILSNSIIDINLHDTYYVIAHFHYVLSIGVVFSILSRIIFWFPLITNNIIKNNILKINFINLFSSINLTFFPQHFIGLNGIPRRYLIFSDHIIF</sequence>
<dbReference type="Gene3D" id="1.20.210.10">
    <property type="entry name" value="Cytochrome c oxidase-like, subunit I domain"/>
    <property type="match status" value="1"/>
</dbReference>
<dbReference type="PROSITE" id="PS50855">
    <property type="entry name" value="COX1"/>
    <property type="match status" value="1"/>
</dbReference>
<proteinExistence type="inferred from homology"/>
<evidence type="ECO:0000256" key="5">
    <source>
        <dbReference type="ARBA" id="ARBA00022660"/>
    </source>
</evidence>
<evidence type="ECO:0000256" key="9">
    <source>
        <dbReference type="ARBA" id="ARBA00049512"/>
    </source>
</evidence>
<dbReference type="GO" id="GO:0015990">
    <property type="term" value="P:electron transport coupled proton transport"/>
    <property type="evidence" value="ECO:0007669"/>
    <property type="project" value="TreeGrafter"/>
</dbReference>
<keyword evidence="5" id="KW-0813">Transport</keyword>
<evidence type="ECO:0000313" key="12">
    <source>
        <dbReference type="WBParaSite" id="BTMF_0001363101-mRNA-1"/>
    </source>
</evidence>
<keyword evidence="10" id="KW-0812">Transmembrane</keyword>
<evidence type="ECO:0000256" key="8">
    <source>
        <dbReference type="ARBA" id="ARBA00032715"/>
    </source>
</evidence>
<evidence type="ECO:0000256" key="3">
    <source>
        <dbReference type="ARBA" id="ARBA00009578"/>
    </source>
</evidence>
<accession>A0A0R3R0U4</accession>
<name>A0A0R3R0U4_9BILA</name>
<comment type="pathway">
    <text evidence="2">Energy metabolism; oxidative phosphorylation.</text>
</comment>
<dbReference type="PANTHER" id="PTHR10422:SF18">
    <property type="entry name" value="CYTOCHROME C OXIDASE SUBUNIT 1"/>
    <property type="match status" value="1"/>
</dbReference>
<evidence type="ECO:0000256" key="4">
    <source>
        <dbReference type="ARBA" id="ARBA00015947"/>
    </source>
</evidence>
<feature type="transmembrane region" description="Helical" evidence="10">
    <location>
        <begin position="32"/>
        <end position="55"/>
    </location>
</feature>
<evidence type="ECO:0000259" key="11">
    <source>
        <dbReference type="PROSITE" id="PS50855"/>
    </source>
</evidence>
<comment type="catalytic activity">
    <reaction evidence="9">
        <text>4 Fe(II)-[cytochrome c] + O2 + 8 H(+)(in) = 4 Fe(III)-[cytochrome c] + 2 H2O + 4 H(+)(out)</text>
        <dbReference type="Rhea" id="RHEA:11436"/>
        <dbReference type="Rhea" id="RHEA-COMP:10350"/>
        <dbReference type="Rhea" id="RHEA-COMP:14399"/>
        <dbReference type="ChEBI" id="CHEBI:15377"/>
        <dbReference type="ChEBI" id="CHEBI:15378"/>
        <dbReference type="ChEBI" id="CHEBI:15379"/>
        <dbReference type="ChEBI" id="CHEBI:29033"/>
        <dbReference type="ChEBI" id="CHEBI:29034"/>
        <dbReference type="EC" id="7.1.1.9"/>
    </reaction>
    <physiologicalReaction direction="left-to-right" evidence="9">
        <dbReference type="Rhea" id="RHEA:11437"/>
    </physiologicalReaction>
</comment>
<protein>
    <recommendedName>
        <fullName evidence="4">Cytochrome c oxidase subunit 1</fullName>
    </recommendedName>
    <alternativeName>
        <fullName evidence="8">Cytochrome c oxidase polypeptide I</fullName>
    </alternativeName>
</protein>
<dbReference type="GO" id="GO:0020037">
    <property type="term" value="F:heme binding"/>
    <property type="evidence" value="ECO:0007669"/>
    <property type="project" value="InterPro"/>
</dbReference>
<dbReference type="GO" id="GO:0004129">
    <property type="term" value="F:cytochrome-c oxidase activity"/>
    <property type="evidence" value="ECO:0007669"/>
    <property type="project" value="UniProtKB-EC"/>
</dbReference>
<evidence type="ECO:0000256" key="10">
    <source>
        <dbReference type="SAM" id="Phobius"/>
    </source>
</evidence>
<keyword evidence="10" id="KW-1133">Transmembrane helix</keyword>
<dbReference type="GO" id="GO:0005739">
    <property type="term" value="C:mitochondrion"/>
    <property type="evidence" value="ECO:0007669"/>
    <property type="project" value="GOC"/>
</dbReference>
<feature type="domain" description="Cytochrome oxidase subunit I profile" evidence="11">
    <location>
        <begin position="36"/>
        <end position="206"/>
    </location>
</feature>
<comment type="similarity">
    <text evidence="3">Belongs to the heme-copper respiratory oxidase family.</text>
</comment>
<reference evidence="12" key="1">
    <citation type="submission" date="2017-02" db="UniProtKB">
        <authorList>
            <consortium name="WormBaseParasite"/>
        </authorList>
    </citation>
    <scope>IDENTIFICATION</scope>
</reference>
<dbReference type="STRING" id="42155.A0A0R3R0U4"/>
<dbReference type="SUPFAM" id="SSF81442">
    <property type="entry name" value="Cytochrome c oxidase subunit I-like"/>
    <property type="match status" value="1"/>
</dbReference>
<dbReference type="InterPro" id="IPR036927">
    <property type="entry name" value="Cyt_c_oxase-like_su1_sf"/>
</dbReference>
<evidence type="ECO:0000256" key="2">
    <source>
        <dbReference type="ARBA" id="ARBA00004673"/>
    </source>
</evidence>
<dbReference type="UniPathway" id="UPA00705"/>
<dbReference type="AlphaFoldDB" id="A0A0R3R0U4"/>
<evidence type="ECO:0000256" key="6">
    <source>
        <dbReference type="ARBA" id="ARBA00022967"/>
    </source>
</evidence>
<keyword evidence="7" id="KW-0249">Electron transport</keyword>
<dbReference type="InterPro" id="IPR000883">
    <property type="entry name" value="Cyt_C_Oxase_1"/>
</dbReference>
<keyword evidence="5" id="KW-0679">Respiratory chain</keyword>